<evidence type="ECO:0000313" key="3">
    <source>
        <dbReference type="EMBL" id="VDD91651.1"/>
    </source>
</evidence>
<dbReference type="InterPro" id="IPR036291">
    <property type="entry name" value="NAD(P)-bd_dom_sf"/>
</dbReference>
<dbReference type="EMBL" id="UXUI01008495">
    <property type="protein sequence ID" value="VDD91651.1"/>
    <property type="molecule type" value="Genomic_DNA"/>
</dbReference>
<keyword evidence="4" id="KW-1185">Reference proteome</keyword>
<accession>A0A0N4V8Y6</accession>
<comment type="similarity">
    <text evidence="1">Belongs to the NAD(P)-dependent epimerase/dehydratase family.</text>
</comment>
<evidence type="ECO:0000313" key="5">
    <source>
        <dbReference type="WBParaSite" id="EVEC_0000685401-mRNA-1"/>
    </source>
</evidence>
<dbReference type="Pfam" id="PF01370">
    <property type="entry name" value="Epimerase"/>
    <property type="match status" value="1"/>
</dbReference>
<dbReference type="InterPro" id="IPR001509">
    <property type="entry name" value="Epimerase_deHydtase"/>
</dbReference>
<proteinExistence type="inferred from homology"/>
<feature type="domain" description="NAD-dependent epimerase/dehydratase" evidence="2">
    <location>
        <begin position="3"/>
        <end position="111"/>
    </location>
</feature>
<dbReference type="STRING" id="51028.A0A0N4V8Y6"/>
<reference evidence="5" key="1">
    <citation type="submission" date="2016-04" db="UniProtKB">
        <authorList>
            <consortium name="WormBaseParasite"/>
        </authorList>
    </citation>
    <scope>IDENTIFICATION</scope>
</reference>
<dbReference type="WBParaSite" id="EVEC_0000685401-mRNA-1">
    <property type="protein sequence ID" value="EVEC_0000685401-mRNA-1"/>
    <property type="gene ID" value="EVEC_0000685401"/>
</dbReference>
<dbReference type="PANTHER" id="PTHR43000">
    <property type="entry name" value="DTDP-D-GLUCOSE 4,6-DEHYDRATASE-RELATED"/>
    <property type="match status" value="1"/>
</dbReference>
<evidence type="ECO:0000256" key="1">
    <source>
        <dbReference type="ARBA" id="ARBA00007637"/>
    </source>
</evidence>
<dbReference type="SUPFAM" id="SSF51735">
    <property type="entry name" value="NAD(P)-binding Rossmann-fold domains"/>
    <property type="match status" value="1"/>
</dbReference>
<reference evidence="3 4" key="2">
    <citation type="submission" date="2018-10" db="EMBL/GenBank/DDBJ databases">
        <authorList>
            <consortium name="Pathogen Informatics"/>
        </authorList>
    </citation>
    <scope>NUCLEOTIDE SEQUENCE [LARGE SCALE GENOMIC DNA]</scope>
</reference>
<dbReference type="OrthoDB" id="16464at2759"/>
<evidence type="ECO:0000259" key="2">
    <source>
        <dbReference type="Pfam" id="PF01370"/>
    </source>
</evidence>
<dbReference type="AlphaFoldDB" id="A0A0N4V8Y6"/>
<name>A0A0N4V8Y6_ENTVE</name>
<dbReference type="Proteomes" id="UP000274131">
    <property type="component" value="Unassembled WGS sequence"/>
</dbReference>
<dbReference type="Gene3D" id="3.40.50.720">
    <property type="entry name" value="NAD(P)-binding Rossmann-like Domain"/>
    <property type="match status" value="1"/>
</dbReference>
<sequence>MIAALHIEIIFYCATFGEISAKKWDPVAVTRNNLLGFTHALNAVRSYGKIKKFIYVSSEEVYGKALGKKSELLNSRPENVVSASESGAEAMLSAYFTSYRLPLLVARLSQIVFGGVMNENNLLKKLLEG</sequence>
<evidence type="ECO:0000313" key="4">
    <source>
        <dbReference type="Proteomes" id="UP000274131"/>
    </source>
</evidence>
<organism evidence="5">
    <name type="scientific">Enterobius vermicularis</name>
    <name type="common">Human pinworm</name>
    <dbReference type="NCBI Taxonomy" id="51028"/>
    <lineage>
        <taxon>Eukaryota</taxon>
        <taxon>Metazoa</taxon>
        <taxon>Ecdysozoa</taxon>
        <taxon>Nematoda</taxon>
        <taxon>Chromadorea</taxon>
        <taxon>Rhabditida</taxon>
        <taxon>Spirurina</taxon>
        <taxon>Oxyuridomorpha</taxon>
        <taxon>Oxyuroidea</taxon>
        <taxon>Oxyuridae</taxon>
        <taxon>Enterobius</taxon>
    </lineage>
</organism>
<gene>
    <name evidence="3" type="ORF">EVEC_LOCUS6402</name>
</gene>
<protein>
    <submittedName>
        <fullName evidence="5">NAD(P)-bd_dom domain-containing protein</fullName>
    </submittedName>
</protein>